<reference evidence="3" key="1">
    <citation type="journal article" date="2023" name="Commun. Biol.">
        <title>Genome analysis of Parmales, the sister group of diatoms, reveals the evolutionary specialization of diatoms from phago-mixotrophs to photoautotrophs.</title>
        <authorList>
            <person name="Ban H."/>
            <person name="Sato S."/>
            <person name="Yoshikawa S."/>
            <person name="Yamada K."/>
            <person name="Nakamura Y."/>
            <person name="Ichinomiya M."/>
            <person name="Sato N."/>
            <person name="Blanc-Mathieu R."/>
            <person name="Endo H."/>
            <person name="Kuwata A."/>
            <person name="Ogata H."/>
        </authorList>
    </citation>
    <scope>NUCLEOTIDE SEQUENCE [LARGE SCALE GENOMIC DNA]</scope>
    <source>
        <strain evidence="3">NIES 3700</strain>
    </source>
</reference>
<dbReference type="OrthoDB" id="196485at2759"/>
<keyword evidence="1" id="KW-1133">Transmembrane helix</keyword>
<evidence type="ECO:0000313" key="2">
    <source>
        <dbReference type="EMBL" id="GMH63740.1"/>
    </source>
</evidence>
<evidence type="ECO:0000313" key="3">
    <source>
        <dbReference type="Proteomes" id="UP001165122"/>
    </source>
</evidence>
<keyword evidence="3" id="KW-1185">Reference proteome</keyword>
<dbReference type="EMBL" id="BRXW01000534">
    <property type="protein sequence ID" value="GMH63740.1"/>
    <property type="molecule type" value="Genomic_DNA"/>
</dbReference>
<dbReference type="Proteomes" id="UP001165122">
    <property type="component" value="Unassembled WGS sequence"/>
</dbReference>
<feature type="transmembrane region" description="Helical" evidence="1">
    <location>
        <begin position="261"/>
        <end position="278"/>
    </location>
</feature>
<keyword evidence="1" id="KW-0472">Membrane</keyword>
<sequence length="744" mass="84614">MDSIFISTKEKDEFLSYVSSSHSLSNDENGEYERAYYTTFREVPAAWAFPLVRTAYQIVMYLCAGNDTGSSAKKNKSPGRSWSDKLERQHTLLSILFPWRFKSKVLEEAYTYSGAYSYWLACQKMLKLGIVICLLNVWRESHDVIPAIPNSGLTLVHDYNPVLITHFVTEIHMIALIYLCFSSMCLVVIIYFGPLWTDMAVFFSYLVSNVIHFLHNVYRMGAYHESHKRSLCSTLEDHLLFLSEHSIPNQCSDMYLVGVDYLNLNAIFCSLIIVKLAIRRLELRIICLVFTVAIFALLLVGSMFYERHSTTSWQLFWCASYVIIWLLVCYEDEVTRRFRFLKHQGALHKLEQHNTTSRRSRSILNHMIKNVAISIEDTSISLLEGDKKNNLLSEGTPGISEELQYIANKSSNIVMSTHLTQMLQDIEDGIYNVNVQSIISREIVNSLLRSFRSHKNISVVYGNSKNKSPPGNLVFDIDIDLLTLVMFEVNKLAEPQSADFELPRQLHILYDNNKLIVRERFKWKDKKRLKTIKSISEKLMEGIGKDVQFIEPALFEFKIMSNNSSLLIEISHKCSCQKRMRTGTLPSGLIAAGGDDSLVGRKMLGKLFAELGLSEKSFVLGETQGEIEQLECKILQDPMPDFLFVDQNIQTKDGRTIFGTDIAKRIRQKGFTGFVVVVSANVSTEDMIFYESCEVDCVLGKHLSFERKKNIIIREYFYKNQMGVEVGGGGGIGVGVGVVGLGGE</sequence>
<evidence type="ECO:0000256" key="1">
    <source>
        <dbReference type="SAM" id="Phobius"/>
    </source>
</evidence>
<organism evidence="2 3">
    <name type="scientific">Triparma laevis f. longispina</name>
    <dbReference type="NCBI Taxonomy" id="1714387"/>
    <lineage>
        <taxon>Eukaryota</taxon>
        <taxon>Sar</taxon>
        <taxon>Stramenopiles</taxon>
        <taxon>Ochrophyta</taxon>
        <taxon>Bolidophyceae</taxon>
        <taxon>Parmales</taxon>
        <taxon>Triparmaceae</taxon>
        <taxon>Triparma</taxon>
    </lineage>
</organism>
<feature type="transmembrane region" description="Helical" evidence="1">
    <location>
        <begin position="285"/>
        <end position="305"/>
    </location>
</feature>
<comment type="caution">
    <text evidence="2">The sequence shown here is derived from an EMBL/GenBank/DDBJ whole genome shotgun (WGS) entry which is preliminary data.</text>
</comment>
<keyword evidence="1" id="KW-0812">Transmembrane</keyword>
<proteinExistence type="predicted"/>
<feature type="transmembrane region" description="Helical" evidence="1">
    <location>
        <begin position="311"/>
        <end position="330"/>
    </location>
</feature>
<protein>
    <submittedName>
        <fullName evidence="2">Uncharacterized protein</fullName>
    </submittedName>
</protein>
<name>A0A9W7E3C1_9STRA</name>
<accession>A0A9W7E3C1</accession>
<dbReference type="AlphaFoldDB" id="A0A9W7E3C1"/>
<gene>
    <name evidence="2" type="ORF">TrLO_g572</name>
</gene>
<feature type="transmembrane region" description="Helical" evidence="1">
    <location>
        <begin position="171"/>
        <end position="192"/>
    </location>
</feature>